<keyword evidence="3" id="KW-1185">Reference proteome</keyword>
<proteinExistence type="predicted"/>
<accession>A0A6A5RAR8</accession>
<feature type="compositionally biased region" description="Low complexity" evidence="1">
    <location>
        <begin position="154"/>
        <end position="163"/>
    </location>
</feature>
<dbReference type="Proteomes" id="UP000800082">
    <property type="component" value="Unassembled WGS sequence"/>
</dbReference>
<name>A0A6A5RAR8_9PLEO</name>
<dbReference type="GeneID" id="54346326"/>
<evidence type="ECO:0000313" key="3">
    <source>
        <dbReference type="Proteomes" id="UP000800082"/>
    </source>
</evidence>
<feature type="compositionally biased region" description="Basic and acidic residues" evidence="1">
    <location>
        <begin position="140"/>
        <end position="151"/>
    </location>
</feature>
<dbReference type="AlphaFoldDB" id="A0A6A5RAR8"/>
<gene>
    <name evidence="2" type="ORF">M421DRAFT_259788</name>
</gene>
<evidence type="ECO:0000256" key="1">
    <source>
        <dbReference type="SAM" id="MobiDB-lite"/>
    </source>
</evidence>
<feature type="region of interest" description="Disordered" evidence="1">
    <location>
        <begin position="132"/>
        <end position="163"/>
    </location>
</feature>
<reference evidence="2" key="1">
    <citation type="journal article" date="2020" name="Stud. Mycol.">
        <title>101 Dothideomycetes genomes: a test case for predicting lifestyles and emergence of pathogens.</title>
        <authorList>
            <person name="Haridas S."/>
            <person name="Albert R."/>
            <person name="Binder M."/>
            <person name="Bloem J."/>
            <person name="Labutti K."/>
            <person name="Salamov A."/>
            <person name="Andreopoulos B."/>
            <person name="Baker S."/>
            <person name="Barry K."/>
            <person name="Bills G."/>
            <person name="Bluhm B."/>
            <person name="Cannon C."/>
            <person name="Castanera R."/>
            <person name="Culley D."/>
            <person name="Daum C."/>
            <person name="Ezra D."/>
            <person name="Gonzalez J."/>
            <person name="Henrissat B."/>
            <person name="Kuo A."/>
            <person name="Liang C."/>
            <person name="Lipzen A."/>
            <person name="Lutzoni F."/>
            <person name="Magnuson J."/>
            <person name="Mondo S."/>
            <person name="Nolan M."/>
            <person name="Ohm R."/>
            <person name="Pangilinan J."/>
            <person name="Park H.-J."/>
            <person name="Ramirez L."/>
            <person name="Alfaro M."/>
            <person name="Sun H."/>
            <person name="Tritt A."/>
            <person name="Yoshinaga Y."/>
            <person name="Zwiers L.-H."/>
            <person name="Turgeon B."/>
            <person name="Goodwin S."/>
            <person name="Spatafora J."/>
            <person name="Crous P."/>
            <person name="Grigoriev I."/>
        </authorList>
    </citation>
    <scope>NUCLEOTIDE SEQUENCE</scope>
    <source>
        <strain evidence="2">CBS 183.55</strain>
    </source>
</reference>
<protein>
    <submittedName>
        <fullName evidence="2">Uncharacterized protein</fullName>
    </submittedName>
</protein>
<evidence type="ECO:0000313" key="2">
    <source>
        <dbReference type="EMBL" id="KAF1925345.1"/>
    </source>
</evidence>
<dbReference type="RefSeq" id="XP_033445597.1">
    <property type="nucleotide sequence ID" value="XM_033588679.1"/>
</dbReference>
<sequence>MSLCITEKRKSMVFLSAARSRLMVEIKLGMPRKQLTTPQQYSYCTSSCIIRTLPRKNPGKKNSAIDARTVACDLAPASVLPRAGTLECPNHSLYGLSTLWYSDDVRAYVCDPCRCCSALLLGMAGDEVVQQTRASSNEFDIERRSEEDNTRRQASSGAATSSPPAYRLYQASAGPSLHLIAAPWVNHGQPMLCRGYATIHHSATNASHSSIRKWLSSQEHSSFFSSLLSA</sequence>
<dbReference type="EMBL" id="ML978985">
    <property type="protein sequence ID" value="KAF1925345.1"/>
    <property type="molecule type" value="Genomic_DNA"/>
</dbReference>
<organism evidence="2 3">
    <name type="scientific">Didymella exigua CBS 183.55</name>
    <dbReference type="NCBI Taxonomy" id="1150837"/>
    <lineage>
        <taxon>Eukaryota</taxon>
        <taxon>Fungi</taxon>
        <taxon>Dikarya</taxon>
        <taxon>Ascomycota</taxon>
        <taxon>Pezizomycotina</taxon>
        <taxon>Dothideomycetes</taxon>
        <taxon>Pleosporomycetidae</taxon>
        <taxon>Pleosporales</taxon>
        <taxon>Pleosporineae</taxon>
        <taxon>Didymellaceae</taxon>
        <taxon>Didymella</taxon>
    </lineage>
</organism>